<dbReference type="InterPro" id="IPR013221">
    <property type="entry name" value="Mur_ligase_cen"/>
</dbReference>
<reference evidence="7" key="2">
    <citation type="journal article" date="2021" name="PeerJ">
        <title>Extensive microbial diversity within the chicken gut microbiome revealed by metagenomics and culture.</title>
        <authorList>
            <person name="Gilroy R."/>
            <person name="Ravi A."/>
            <person name="Getino M."/>
            <person name="Pursley I."/>
            <person name="Horton D.L."/>
            <person name="Alikhan N.F."/>
            <person name="Baker D."/>
            <person name="Gharbi K."/>
            <person name="Hall N."/>
            <person name="Watson M."/>
            <person name="Adriaenssens E.M."/>
            <person name="Foster-Nyarko E."/>
            <person name="Jarju S."/>
            <person name="Secka A."/>
            <person name="Antonio M."/>
            <person name="Oren A."/>
            <person name="Chaudhuri R.R."/>
            <person name="La Ragione R."/>
            <person name="Hildebrand F."/>
            <person name="Pallen M.J."/>
        </authorList>
    </citation>
    <scope>NUCLEOTIDE SEQUENCE</scope>
    <source>
        <strain evidence="7">CHK186-9395</strain>
    </source>
</reference>
<feature type="transmembrane region" description="Helical" evidence="4">
    <location>
        <begin position="129"/>
        <end position="149"/>
    </location>
</feature>
<evidence type="ECO:0000256" key="4">
    <source>
        <dbReference type="SAM" id="Phobius"/>
    </source>
</evidence>
<dbReference type="GO" id="GO:0016881">
    <property type="term" value="F:acid-amino acid ligase activity"/>
    <property type="evidence" value="ECO:0007669"/>
    <property type="project" value="InterPro"/>
</dbReference>
<feature type="transmembrane region" description="Helical" evidence="4">
    <location>
        <begin position="57"/>
        <end position="75"/>
    </location>
</feature>
<sequence>MDFFDLGNIHFILAFFLSIANAALLCLIAGKFLQILQLSGYKIKGYNVWLKDTKARYISRIAMLSFLSLACVLVTNALFDVYHQDSIYSYLGLIFYIYFSIVFIIHMVNSPQKTPLAQTRRMARLISCLFILCVGITFVLIWVCTEWLYFIKFGVIVLTPLLLPVLVPLAHFIMLPLETFIRWNYIRKAKKKLASRPDLIRIGITGSYAKTSVKHILFDMLSEKYNVCMSPHSFNTPMGLTKVVLKYLKPENQILIAEMGAKQVGDIAYLCNIINPQHAIITGIGSQHLETFGSVENIKKTKNELVLALPENANVVFNMENKGARELFEECTLKNKFLAGFGEESELKVSNVDITSNGMTFTLEYNGKSKKCTSNLIGKHNLENILLSATLALKVGVSLEGVARAISELQPVAHRLEVIRNQNITVLDDAFNSSVEGSTAAVEVLSSFKDSVKICITPGMVEMGQEEFNVNEHFGEQLGKVCDYVIVVNKVNQEALKKGLESTEIAKENIILVDTLKQAKARLNELITPDKNYVVLFENDLPDNYT</sequence>
<dbReference type="GO" id="GO:0005524">
    <property type="term" value="F:ATP binding"/>
    <property type="evidence" value="ECO:0007669"/>
    <property type="project" value="UniProtKB-KW"/>
</dbReference>
<feature type="transmembrane region" description="Helical" evidence="4">
    <location>
        <begin position="12"/>
        <end position="36"/>
    </location>
</feature>
<dbReference type="Proteomes" id="UP000886861">
    <property type="component" value="Unassembled WGS sequence"/>
</dbReference>
<dbReference type="InterPro" id="IPR004101">
    <property type="entry name" value="Mur_ligase_C"/>
</dbReference>
<evidence type="ECO:0000259" key="6">
    <source>
        <dbReference type="Pfam" id="PF08245"/>
    </source>
</evidence>
<feature type="domain" description="Mur ligase central" evidence="6">
    <location>
        <begin position="204"/>
        <end position="391"/>
    </location>
</feature>
<dbReference type="EMBL" id="DVOJ01000001">
    <property type="protein sequence ID" value="HIV00934.1"/>
    <property type="molecule type" value="Genomic_DNA"/>
</dbReference>
<dbReference type="Pfam" id="PF08245">
    <property type="entry name" value="Mur_ligase_M"/>
    <property type="match status" value="1"/>
</dbReference>
<dbReference type="AlphaFoldDB" id="A0A9D1NDZ2"/>
<dbReference type="InterPro" id="IPR036565">
    <property type="entry name" value="Mur-like_cat_sf"/>
</dbReference>
<name>A0A9D1NDZ2_9FIRM</name>
<evidence type="ECO:0000256" key="2">
    <source>
        <dbReference type="ARBA" id="ARBA00022741"/>
    </source>
</evidence>
<proteinExistence type="predicted"/>
<keyword evidence="4" id="KW-0472">Membrane</keyword>
<evidence type="ECO:0000259" key="5">
    <source>
        <dbReference type="Pfam" id="PF02875"/>
    </source>
</evidence>
<keyword evidence="4" id="KW-0812">Transmembrane</keyword>
<evidence type="ECO:0000313" key="8">
    <source>
        <dbReference type="Proteomes" id="UP000886861"/>
    </source>
</evidence>
<dbReference type="InterPro" id="IPR051046">
    <property type="entry name" value="MurCDEF_CellWall_CoF430Synth"/>
</dbReference>
<organism evidence="7 8">
    <name type="scientific">Candidatus Caccopulliclostridium gallistercoris</name>
    <dbReference type="NCBI Taxonomy" id="2840719"/>
    <lineage>
        <taxon>Bacteria</taxon>
        <taxon>Bacillati</taxon>
        <taxon>Bacillota</taxon>
        <taxon>Clostridia</taxon>
        <taxon>Candidatus Caccopulliclostridium</taxon>
    </lineage>
</organism>
<dbReference type="PANTHER" id="PTHR43024:SF1">
    <property type="entry name" value="UDP-N-ACETYLMURAMOYL-TRIPEPTIDE--D-ALANYL-D-ALANINE LIGASE"/>
    <property type="match status" value="1"/>
</dbReference>
<keyword evidence="1 7" id="KW-0436">Ligase</keyword>
<dbReference type="SUPFAM" id="SSF53244">
    <property type="entry name" value="MurD-like peptide ligases, peptide-binding domain"/>
    <property type="match status" value="1"/>
</dbReference>
<feature type="domain" description="Mur ligase C-terminal" evidence="5">
    <location>
        <begin position="414"/>
        <end position="531"/>
    </location>
</feature>
<protein>
    <submittedName>
        <fullName evidence="7">UDP-N-acetylmuramoyl-tripeptide--D-alanyl-D-alanine ligase</fullName>
    </submittedName>
</protein>
<dbReference type="Gene3D" id="3.90.190.20">
    <property type="entry name" value="Mur ligase, C-terminal domain"/>
    <property type="match status" value="1"/>
</dbReference>
<dbReference type="SUPFAM" id="SSF53623">
    <property type="entry name" value="MurD-like peptide ligases, catalytic domain"/>
    <property type="match status" value="1"/>
</dbReference>
<reference evidence="7" key="1">
    <citation type="submission" date="2020-10" db="EMBL/GenBank/DDBJ databases">
        <authorList>
            <person name="Gilroy R."/>
        </authorList>
    </citation>
    <scope>NUCLEOTIDE SEQUENCE</scope>
    <source>
        <strain evidence="7">CHK186-9395</strain>
    </source>
</reference>
<keyword evidence="3" id="KW-0067">ATP-binding</keyword>
<dbReference type="Gene3D" id="3.40.1190.10">
    <property type="entry name" value="Mur-like, catalytic domain"/>
    <property type="match status" value="1"/>
</dbReference>
<comment type="caution">
    <text evidence="7">The sequence shown here is derived from an EMBL/GenBank/DDBJ whole genome shotgun (WGS) entry which is preliminary data.</text>
</comment>
<dbReference type="InterPro" id="IPR036615">
    <property type="entry name" value="Mur_ligase_C_dom_sf"/>
</dbReference>
<gene>
    <name evidence="7" type="ORF">IAA62_00005</name>
</gene>
<evidence type="ECO:0000313" key="7">
    <source>
        <dbReference type="EMBL" id="HIV00934.1"/>
    </source>
</evidence>
<accession>A0A9D1NDZ2</accession>
<evidence type="ECO:0000256" key="3">
    <source>
        <dbReference type="ARBA" id="ARBA00022840"/>
    </source>
</evidence>
<keyword evidence="4" id="KW-1133">Transmembrane helix</keyword>
<keyword evidence="2" id="KW-0547">Nucleotide-binding</keyword>
<evidence type="ECO:0000256" key="1">
    <source>
        <dbReference type="ARBA" id="ARBA00022598"/>
    </source>
</evidence>
<dbReference type="Pfam" id="PF02875">
    <property type="entry name" value="Mur_ligase_C"/>
    <property type="match status" value="1"/>
</dbReference>
<feature type="transmembrane region" description="Helical" evidence="4">
    <location>
        <begin position="161"/>
        <end position="181"/>
    </location>
</feature>
<feature type="transmembrane region" description="Helical" evidence="4">
    <location>
        <begin position="87"/>
        <end position="108"/>
    </location>
</feature>
<dbReference type="PANTHER" id="PTHR43024">
    <property type="entry name" value="UDP-N-ACETYLMURAMOYL-TRIPEPTIDE--D-ALANYL-D-ALANINE LIGASE"/>
    <property type="match status" value="1"/>
</dbReference>